<dbReference type="AlphaFoldDB" id="A0A286QIP7"/>
<dbReference type="GO" id="GO:0006351">
    <property type="term" value="P:DNA-templated transcription"/>
    <property type="evidence" value="ECO:0007669"/>
    <property type="project" value="InterPro"/>
</dbReference>
<keyword evidence="4" id="KW-0808">Transferase</keyword>
<comment type="similarity">
    <text evidence="1">Belongs to the phage and mitochondrial RNA polymerase family.</text>
</comment>
<dbReference type="GeneID" id="33944405"/>
<dbReference type="RefSeq" id="YP_009424208.1">
    <property type="nucleotide sequence ID" value="NC_035809.1"/>
</dbReference>
<dbReference type="EC" id="2.7.7.6" evidence="2"/>
<accession>A0A286QIP7</accession>
<evidence type="ECO:0000256" key="7">
    <source>
        <dbReference type="ARBA" id="ARBA00048552"/>
    </source>
</evidence>
<reference evidence="9" key="1">
    <citation type="journal article" date="2018" name="Conserv Genet Resour">
        <title>The complete mitochondrial genomes of green tide algae Ulva flexuosa (Ulvophyceae, Chlorophyta).</title>
        <authorList>
            <person name="Cai C."/>
            <person name="Wang L."/>
            <person name="Jiang T."/>
            <person name="Zhou L."/>
            <person name="He P."/>
            <person name="Jiao B."/>
        </authorList>
    </citation>
    <scope>NUCLEOTIDE SEQUENCE</scope>
</reference>
<evidence type="ECO:0000256" key="1">
    <source>
        <dbReference type="ARBA" id="ARBA00009493"/>
    </source>
</evidence>
<evidence type="ECO:0000256" key="3">
    <source>
        <dbReference type="ARBA" id="ARBA00022478"/>
    </source>
</evidence>
<dbReference type="PROSITE" id="PS00489">
    <property type="entry name" value="RNA_POL_PHAGE_2"/>
    <property type="match status" value="1"/>
</dbReference>
<evidence type="ECO:0000256" key="4">
    <source>
        <dbReference type="ARBA" id="ARBA00022679"/>
    </source>
</evidence>
<dbReference type="SUPFAM" id="SSF56672">
    <property type="entry name" value="DNA/RNA polymerases"/>
    <property type="match status" value="1"/>
</dbReference>
<keyword evidence="3" id="KW-0240">DNA-directed RNA polymerase</keyword>
<dbReference type="InterPro" id="IPR002092">
    <property type="entry name" value="DNA-dir_Rpol_phage-type"/>
</dbReference>
<dbReference type="Pfam" id="PF00940">
    <property type="entry name" value="RNA_pol"/>
    <property type="match status" value="1"/>
</dbReference>
<evidence type="ECO:0000256" key="5">
    <source>
        <dbReference type="ARBA" id="ARBA00022695"/>
    </source>
</evidence>
<feature type="domain" description="DNA-directed RNA polymerase C-terminal" evidence="8">
    <location>
        <begin position="12"/>
        <end position="238"/>
    </location>
</feature>
<evidence type="ECO:0000313" key="9">
    <source>
        <dbReference type="EMBL" id="AQS79873.1"/>
    </source>
</evidence>
<evidence type="ECO:0000256" key="2">
    <source>
        <dbReference type="ARBA" id="ARBA00012418"/>
    </source>
</evidence>
<dbReference type="EMBL" id="KX455878">
    <property type="protein sequence ID" value="AQS79873.1"/>
    <property type="molecule type" value="Genomic_DNA"/>
</dbReference>
<evidence type="ECO:0000256" key="6">
    <source>
        <dbReference type="ARBA" id="ARBA00023163"/>
    </source>
</evidence>
<organism evidence="9">
    <name type="scientific">Ulva flexuosa</name>
    <dbReference type="NCBI Taxonomy" id="83791"/>
    <lineage>
        <taxon>Eukaryota</taxon>
        <taxon>Viridiplantae</taxon>
        <taxon>Chlorophyta</taxon>
        <taxon>core chlorophytes</taxon>
        <taxon>Ulvophyceae</taxon>
        <taxon>OUU clade</taxon>
        <taxon>Ulvales</taxon>
        <taxon>Ulvaceae</taxon>
        <taxon>Ulva</taxon>
    </lineage>
</organism>
<dbReference type="Gene3D" id="1.10.150.20">
    <property type="entry name" value="5' to 3' exonuclease, C-terminal subdomain"/>
    <property type="match status" value="1"/>
</dbReference>
<dbReference type="GO" id="GO:0000428">
    <property type="term" value="C:DNA-directed RNA polymerase complex"/>
    <property type="evidence" value="ECO:0007669"/>
    <property type="project" value="UniProtKB-KW"/>
</dbReference>
<dbReference type="InterPro" id="IPR043502">
    <property type="entry name" value="DNA/RNA_pol_sf"/>
</dbReference>
<comment type="catalytic activity">
    <reaction evidence="7">
        <text>RNA(n) + a ribonucleoside 5'-triphosphate = RNA(n+1) + diphosphate</text>
        <dbReference type="Rhea" id="RHEA:21248"/>
        <dbReference type="Rhea" id="RHEA-COMP:14527"/>
        <dbReference type="Rhea" id="RHEA-COMP:17342"/>
        <dbReference type="ChEBI" id="CHEBI:33019"/>
        <dbReference type="ChEBI" id="CHEBI:61557"/>
        <dbReference type="ChEBI" id="CHEBI:140395"/>
        <dbReference type="EC" id="2.7.7.6"/>
    </reaction>
</comment>
<evidence type="ECO:0000259" key="8">
    <source>
        <dbReference type="Pfam" id="PF00940"/>
    </source>
</evidence>
<dbReference type="InterPro" id="IPR046950">
    <property type="entry name" value="DNA-dir_Rpol_C_phage-type"/>
</dbReference>
<proteinExistence type="inferred from homology"/>
<dbReference type="GO" id="GO:0003899">
    <property type="term" value="F:DNA-directed RNA polymerase activity"/>
    <property type="evidence" value="ECO:0007669"/>
    <property type="project" value="UniProtKB-EC"/>
</dbReference>
<name>A0A286QIP7_9CHLO</name>
<protein>
    <recommendedName>
        <fullName evidence="2">DNA-directed RNA polymerase</fullName>
        <ecNumber evidence="2">2.7.7.6</ecNumber>
    </recommendedName>
</protein>
<geneLocation type="mitochondrion" evidence="9"/>
<sequence length="251" mass="29020">MCELTNVIGNLESSTKKDIYGYFKTELMNMNDYKNIKFKSNEDVNMGALTYNCLTTKMDRQLVKAAVMPLIYGKTAYGFSEDLKEFFAKNYLYPINSSLLTLANFIINRLKTHTTLNKANDFMELIPNFAKVLFDFDNVVIIGPYNECTIRYNQVTTEQLSVYSHKKGAGLQRQRINLNTLKKDERNFPIRSKNKSVNAFVANFVHFIDGQICNFVIEQFGILQYTNIATIHDCFYVKLQIVIARYSSKLF</sequence>
<keyword evidence="5" id="KW-0548">Nucleotidyltransferase</keyword>
<keyword evidence="6" id="KW-0804">Transcription</keyword>
<keyword evidence="9" id="KW-0496">Mitochondrion</keyword>
<dbReference type="GO" id="GO:0003677">
    <property type="term" value="F:DNA binding"/>
    <property type="evidence" value="ECO:0007669"/>
    <property type="project" value="InterPro"/>
</dbReference>